<sequence length="538" mass="60455">MKSLTIKKLFRMHSWVGIVTGILLFVVSFTGALAVFAKPHLSIWASASESYVTSHVPTQAVENLINEYAQKVPQAFRENIHVFMPNGYGFTKLVLLYESHDGDENYQKEAAYVYEFNSQTYALEHKFYGETGDYYENRQSNMARYIGHFHADLHLGRPIGLILTGFLGLTLMVSVITGLYIHRDMFKQMFTFRRNKSVDVVVADGHKLFGLWGSLFHIVIGFTGAILGLATIIMLPAAAYVSFNGDQERLIETFTAMPETVISHEYQKTQIVDVMVNVKSLDDKAVLRDLTIMALNDKNSVVYARTIGGENVASSIVKYSGEGEFIKRMSSLGDILGPAIKVVEWIYPMHFGNFGGLFVKFIWSVLGLTTALIPLSGVMMWLAKRSRGQNPDLSLKAYQRWNRLIIGSCGGVVLACALLFPAQVLMNTFIEGSQHNAYFGSIFFGSWLAWLLVCIAPMGYRYLLKINALLVAVCFTFVVPLKLVFQHNYLSQLTNSNYQIVTSVDLVCIVFAALFFYLFNKVEMKEVEMLAGLKEQTL</sequence>
<reference evidence="2 3" key="1">
    <citation type="submission" date="2018-09" db="EMBL/GenBank/DDBJ databases">
        <title>Phylogeny of the Shewanellaceae, and recommendation for two new genera, Pseudoshewanella and Parashewanella.</title>
        <authorList>
            <person name="Wang G."/>
        </authorList>
    </citation>
    <scope>NUCLEOTIDE SEQUENCE [LARGE SCALE GENOMIC DNA]</scope>
    <source>
        <strain evidence="2 3">KCTC 22492</strain>
    </source>
</reference>
<feature type="transmembrane region" description="Helical" evidence="1">
    <location>
        <begin position="215"/>
        <end position="241"/>
    </location>
</feature>
<feature type="transmembrane region" description="Helical" evidence="1">
    <location>
        <begin position="159"/>
        <end position="181"/>
    </location>
</feature>
<dbReference type="PANTHER" id="PTHR34219:SF3">
    <property type="entry name" value="BLL7967 PROTEIN"/>
    <property type="match status" value="1"/>
</dbReference>
<comment type="caution">
    <text evidence="2">The sequence shown here is derived from an EMBL/GenBank/DDBJ whole genome shotgun (WGS) entry which is preliminary data.</text>
</comment>
<dbReference type="AlphaFoldDB" id="A0A3A6TCW4"/>
<feature type="transmembrane region" description="Helical" evidence="1">
    <location>
        <begin position="437"/>
        <end position="456"/>
    </location>
</feature>
<dbReference type="OrthoDB" id="9776609at2"/>
<keyword evidence="1" id="KW-1133">Transmembrane helix</keyword>
<evidence type="ECO:0000313" key="3">
    <source>
        <dbReference type="Proteomes" id="UP000273022"/>
    </source>
</evidence>
<evidence type="ECO:0000256" key="1">
    <source>
        <dbReference type="SAM" id="Phobius"/>
    </source>
</evidence>
<protein>
    <submittedName>
        <fullName evidence="2">PepSY domain-containing protein</fullName>
    </submittedName>
</protein>
<name>A0A3A6TCW4_9GAMM</name>
<keyword evidence="1" id="KW-0472">Membrane</keyword>
<feature type="transmembrane region" description="Helical" evidence="1">
    <location>
        <begin position="497"/>
        <end position="519"/>
    </location>
</feature>
<accession>A0A3A6TCW4</accession>
<organism evidence="2 3">
    <name type="scientific">Parashewanella spongiae</name>
    <dbReference type="NCBI Taxonomy" id="342950"/>
    <lineage>
        <taxon>Bacteria</taxon>
        <taxon>Pseudomonadati</taxon>
        <taxon>Pseudomonadota</taxon>
        <taxon>Gammaproteobacteria</taxon>
        <taxon>Alteromonadales</taxon>
        <taxon>Shewanellaceae</taxon>
        <taxon>Parashewanella</taxon>
    </lineage>
</organism>
<dbReference type="InterPro" id="IPR005625">
    <property type="entry name" value="PepSY-ass_TM"/>
</dbReference>
<feature type="transmembrane region" description="Helical" evidence="1">
    <location>
        <begin position="361"/>
        <end position="383"/>
    </location>
</feature>
<dbReference type="Pfam" id="PF03929">
    <property type="entry name" value="PepSY_TM"/>
    <property type="match status" value="1"/>
</dbReference>
<gene>
    <name evidence="2" type="ORF">D5R81_14735</name>
</gene>
<dbReference type="PANTHER" id="PTHR34219">
    <property type="entry name" value="IRON-REGULATED INNER MEMBRANE PROTEIN-RELATED"/>
    <property type="match status" value="1"/>
</dbReference>
<proteinExistence type="predicted"/>
<keyword evidence="1" id="KW-0812">Transmembrane</keyword>
<feature type="transmembrane region" description="Helical" evidence="1">
    <location>
        <begin position="468"/>
        <end position="485"/>
    </location>
</feature>
<dbReference type="RefSeq" id="WP_121854399.1">
    <property type="nucleotide sequence ID" value="NZ_CP037952.1"/>
</dbReference>
<dbReference type="Proteomes" id="UP000273022">
    <property type="component" value="Unassembled WGS sequence"/>
</dbReference>
<evidence type="ECO:0000313" key="2">
    <source>
        <dbReference type="EMBL" id="RJY10442.1"/>
    </source>
</evidence>
<dbReference type="EMBL" id="QYYH01000105">
    <property type="protein sequence ID" value="RJY10442.1"/>
    <property type="molecule type" value="Genomic_DNA"/>
</dbReference>
<feature type="transmembrane region" description="Helical" evidence="1">
    <location>
        <begin position="404"/>
        <end position="425"/>
    </location>
</feature>
<feature type="transmembrane region" description="Helical" evidence="1">
    <location>
        <begin position="12"/>
        <end position="37"/>
    </location>
</feature>
<keyword evidence="3" id="KW-1185">Reference proteome</keyword>